<comment type="similarity">
    <text evidence="9">Belongs to the monovalent cation:proton antiporter 2 (CPA2) transporter (TC 2.A.37) family. CHX (TC 2.A.37.4) subfamily.</text>
</comment>
<dbReference type="OrthoDB" id="1861329at2759"/>
<feature type="transmembrane region" description="Helical" evidence="10">
    <location>
        <begin position="71"/>
        <end position="92"/>
    </location>
</feature>
<keyword evidence="4 10" id="KW-0812">Transmembrane</keyword>
<evidence type="ECO:0000256" key="1">
    <source>
        <dbReference type="ARBA" id="ARBA00004141"/>
    </source>
</evidence>
<dbReference type="GO" id="GO:0016020">
    <property type="term" value="C:membrane"/>
    <property type="evidence" value="ECO:0007669"/>
    <property type="project" value="UniProtKB-SubCell"/>
</dbReference>
<feature type="transmembrane region" description="Helical" evidence="10">
    <location>
        <begin position="417"/>
        <end position="438"/>
    </location>
</feature>
<dbReference type="GeneID" id="101490173"/>
<dbReference type="eggNOG" id="KOG1650">
    <property type="taxonomic scope" value="Eukaryota"/>
</dbReference>
<evidence type="ECO:0000256" key="9">
    <source>
        <dbReference type="ARBA" id="ARBA00038341"/>
    </source>
</evidence>
<feature type="transmembrane region" description="Helical" evidence="10">
    <location>
        <begin position="383"/>
        <end position="405"/>
    </location>
</feature>
<reference evidence="14" key="2">
    <citation type="submission" date="2025-08" db="UniProtKB">
        <authorList>
            <consortium name="RefSeq"/>
        </authorList>
    </citation>
    <scope>IDENTIFICATION</scope>
    <source>
        <tissue evidence="14">Etiolated seedlings</tissue>
    </source>
</reference>
<keyword evidence="6 10" id="KW-1133">Transmembrane helix</keyword>
<sequence>MTRLFPAFRFLQSSPNNYEWHNEINSSSGVLQEKMVNIDHVVATYPLLCQVQQDFHPSGIFYGDNPLAHSFSLLLFHLILVTTISRIIRFILKPLKQPIIISHIIGGVIVGPTFLGRSKWYHRHMKPDAAQYIMNNLGIMGFMFFVFVYGVKMDTSLLRKSGRMNMSIALIGISAPTIAVIVTALCIRKKMEKELATMNSIGILAGSIGITAFPVLYNVLKEFNLVNSDVGKFACSTALLGDVLGMFSVLAFEAGAQGQAKAENALWYLISLLVLGAILLGCVRPALVWINNTTPEGQQVDQCYVVAILLGVFVMGFITDMIGVAIVNGPLWLGLLVPDGPRLGAALVQKSQLILTEFLMPFSYILVGQYTDLYSLSSSDWNSLLPLFIIVLTGYMTKFFATWMATMYWRVPFRDGLTFSLIMSLRGQIEFILFVHLIDKRILQIPSYTLLVLMTTAITATFTPLISILYDPTRPYILNQRRNLQHNPSGEDLRIILCILDTDNTNGLIQLLDITNPTSTSPMTVSALRLFELSGRSNPLFIDHKKQELPTIYQWTHTINALGSYQQLKRQFLRLNFFTAVAPKQSMFQTICELALEQETSLIILPFRNIGFYYRGVRRTLNSQMLDHAPCSIAILVDKSLLDKNTIGSSVRHFRHRFAVLFLGGADAREALVYADKMVSNEEVSLTVIRFLSYNCIGDNEMEKKLDDGIVTWFWMKNEMNQRVVYREVIVGNGEETIGAIHDMNDGGYDLLIVGRKHGINPVFLTGLSEWSESDELGLIGDYVSSQDFYGSASVLVVQQQILRG</sequence>
<feature type="domain" description="Cation/H+ exchanger transmembrane" evidence="11">
    <location>
        <begin position="81"/>
        <end position="464"/>
    </location>
</feature>
<organism evidence="13 14">
    <name type="scientific">Cicer arietinum</name>
    <name type="common">Chickpea</name>
    <name type="synonym">Garbanzo</name>
    <dbReference type="NCBI Taxonomy" id="3827"/>
    <lineage>
        <taxon>Eukaryota</taxon>
        <taxon>Viridiplantae</taxon>
        <taxon>Streptophyta</taxon>
        <taxon>Embryophyta</taxon>
        <taxon>Tracheophyta</taxon>
        <taxon>Spermatophyta</taxon>
        <taxon>Magnoliopsida</taxon>
        <taxon>eudicotyledons</taxon>
        <taxon>Gunneridae</taxon>
        <taxon>Pentapetalae</taxon>
        <taxon>rosids</taxon>
        <taxon>fabids</taxon>
        <taxon>Fabales</taxon>
        <taxon>Fabaceae</taxon>
        <taxon>Papilionoideae</taxon>
        <taxon>50 kb inversion clade</taxon>
        <taxon>NPAAA clade</taxon>
        <taxon>Hologalegina</taxon>
        <taxon>IRL clade</taxon>
        <taxon>Cicereae</taxon>
        <taxon>Cicer</taxon>
    </lineage>
</organism>
<dbReference type="GO" id="GO:0006885">
    <property type="term" value="P:regulation of pH"/>
    <property type="evidence" value="ECO:0007669"/>
    <property type="project" value="TreeGrafter"/>
</dbReference>
<feature type="transmembrane region" description="Helical" evidence="10">
    <location>
        <begin position="129"/>
        <end position="148"/>
    </location>
</feature>
<evidence type="ECO:0000256" key="6">
    <source>
        <dbReference type="ARBA" id="ARBA00022989"/>
    </source>
</evidence>
<dbReference type="AlphaFoldDB" id="A0A1S2Y8G7"/>
<evidence type="ECO:0000256" key="3">
    <source>
        <dbReference type="ARBA" id="ARBA00022538"/>
    </source>
</evidence>
<dbReference type="PaxDb" id="3827-XP_004500320.1"/>
<feature type="transmembrane region" description="Helical" evidence="10">
    <location>
        <begin position="265"/>
        <end position="283"/>
    </location>
</feature>
<evidence type="ECO:0000313" key="13">
    <source>
        <dbReference type="Proteomes" id="UP000087171"/>
    </source>
</evidence>
<dbReference type="InterPro" id="IPR006153">
    <property type="entry name" value="Cation/H_exchanger_TM"/>
</dbReference>
<evidence type="ECO:0000256" key="10">
    <source>
        <dbReference type="SAM" id="Phobius"/>
    </source>
</evidence>
<dbReference type="InterPro" id="IPR057290">
    <property type="entry name" value="CHX17_C"/>
</dbReference>
<dbReference type="Proteomes" id="UP000087171">
    <property type="component" value="Chromosome Ca5"/>
</dbReference>
<gene>
    <name evidence="14" type="primary">LOC101490173</name>
</gene>
<feature type="domain" description="Cation/H(+) antiporter C-terminal" evidence="12">
    <location>
        <begin position="659"/>
        <end position="801"/>
    </location>
</feature>
<reference evidence="13" key="1">
    <citation type="journal article" date="2013" name="Nat. Biotechnol.">
        <title>Draft genome sequence of chickpea (Cicer arietinum) provides a resource for trait improvement.</title>
        <authorList>
            <person name="Varshney R.K."/>
            <person name="Song C."/>
            <person name="Saxena R.K."/>
            <person name="Azam S."/>
            <person name="Yu S."/>
            <person name="Sharpe A.G."/>
            <person name="Cannon S."/>
            <person name="Baek J."/>
            <person name="Rosen B.D."/>
            <person name="Tar'an B."/>
            <person name="Millan T."/>
            <person name="Zhang X."/>
            <person name="Ramsay L.D."/>
            <person name="Iwata A."/>
            <person name="Wang Y."/>
            <person name="Nelson W."/>
            <person name="Farmer A.D."/>
            <person name="Gaur P.M."/>
            <person name="Soderlund C."/>
            <person name="Penmetsa R.V."/>
            <person name="Xu C."/>
            <person name="Bharti A.K."/>
            <person name="He W."/>
            <person name="Winter P."/>
            <person name="Zhao S."/>
            <person name="Hane J.K."/>
            <person name="Carrasquilla-Garcia N."/>
            <person name="Condie J.A."/>
            <person name="Upadhyaya H.D."/>
            <person name="Luo M.C."/>
            <person name="Thudi M."/>
            <person name="Gowda C.L."/>
            <person name="Singh N.P."/>
            <person name="Lichtenzveig J."/>
            <person name="Gali K.K."/>
            <person name="Rubio J."/>
            <person name="Nadarajan N."/>
            <person name="Dolezel J."/>
            <person name="Bansal K.C."/>
            <person name="Xu X."/>
            <person name="Edwards D."/>
            <person name="Zhang G."/>
            <person name="Kahl G."/>
            <person name="Gil J."/>
            <person name="Singh K.B."/>
            <person name="Datta S.K."/>
            <person name="Jackson S.A."/>
            <person name="Wang J."/>
            <person name="Cook D.R."/>
        </authorList>
    </citation>
    <scope>NUCLEOTIDE SEQUENCE [LARGE SCALE GENOMIC DNA]</scope>
    <source>
        <strain evidence="13">cv. CDC Frontier</strain>
    </source>
</reference>
<keyword evidence="7" id="KW-0406">Ion transport</keyword>
<feature type="transmembrane region" description="Helical" evidence="10">
    <location>
        <begin position="199"/>
        <end position="220"/>
    </location>
</feature>
<feature type="transmembrane region" description="Helical" evidence="10">
    <location>
        <begin position="98"/>
        <end position="117"/>
    </location>
</feature>
<keyword evidence="13" id="KW-1185">Reference proteome</keyword>
<dbReference type="Pfam" id="PF00999">
    <property type="entry name" value="Na_H_Exchanger"/>
    <property type="match status" value="1"/>
</dbReference>
<evidence type="ECO:0000256" key="5">
    <source>
        <dbReference type="ARBA" id="ARBA00022958"/>
    </source>
</evidence>
<dbReference type="Pfam" id="PF23259">
    <property type="entry name" value="CHX17_C"/>
    <property type="match status" value="1"/>
</dbReference>
<evidence type="ECO:0000256" key="8">
    <source>
        <dbReference type="ARBA" id="ARBA00023136"/>
    </source>
</evidence>
<dbReference type="KEGG" id="cam:101490173"/>
<dbReference type="GO" id="GO:0006813">
    <property type="term" value="P:potassium ion transport"/>
    <property type="evidence" value="ECO:0007669"/>
    <property type="project" value="UniProtKB-KW"/>
</dbReference>
<dbReference type="GO" id="GO:0015297">
    <property type="term" value="F:antiporter activity"/>
    <property type="evidence" value="ECO:0007669"/>
    <property type="project" value="InterPro"/>
</dbReference>
<keyword evidence="2" id="KW-0813">Transport</keyword>
<dbReference type="GO" id="GO:1902600">
    <property type="term" value="P:proton transmembrane transport"/>
    <property type="evidence" value="ECO:0007669"/>
    <property type="project" value="InterPro"/>
</dbReference>
<evidence type="ECO:0000256" key="2">
    <source>
        <dbReference type="ARBA" id="ARBA00022448"/>
    </source>
</evidence>
<dbReference type="InterPro" id="IPR038770">
    <property type="entry name" value="Na+/solute_symporter_sf"/>
</dbReference>
<evidence type="ECO:0000313" key="14">
    <source>
        <dbReference type="RefSeq" id="XP_004500320.1"/>
    </source>
</evidence>
<dbReference type="Gene3D" id="1.20.1530.20">
    <property type="match status" value="1"/>
</dbReference>
<keyword evidence="3" id="KW-0633">Potassium transport</keyword>
<feature type="transmembrane region" description="Helical" evidence="10">
    <location>
        <begin position="304"/>
        <end position="333"/>
    </location>
</feature>
<evidence type="ECO:0000259" key="12">
    <source>
        <dbReference type="Pfam" id="PF23259"/>
    </source>
</evidence>
<dbReference type="InterPro" id="IPR050794">
    <property type="entry name" value="CPA2_transporter"/>
</dbReference>
<evidence type="ECO:0000259" key="11">
    <source>
        <dbReference type="Pfam" id="PF00999"/>
    </source>
</evidence>
<dbReference type="PANTHER" id="PTHR32468:SF109">
    <property type="entry name" value="CATION_H(+) ANTIPORTER 24-RELATED"/>
    <property type="match status" value="1"/>
</dbReference>
<feature type="transmembrane region" description="Helical" evidence="10">
    <location>
        <begin position="450"/>
        <end position="470"/>
    </location>
</feature>
<proteinExistence type="inferred from homology"/>
<keyword evidence="8 10" id="KW-0472">Membrane</keyword>
<dbReference type="GO" id="GO:0012505">
    <property type="term" value="C:endomembrane system"/>
    <property type="evidence" value="ECO:0007669"/>
    <property type="project" value="TreeGrafter"/>
</dbReference>
<feature type="transmembrane region" description="Helical" evidence="10">
    <location>
        <begin position="168"/>
        <end position="187"/>
    </location>
</feature>
<evidence type="ECO:0000256" key="4">
    <source>
        <dbReference type="ARBA" id="ARBA00022692"/>
    </source>
</evidence>
<evidence type="ECO:0000256" key="7">
    <source>
        <dbReference type="ARBA" id="ARBA00023065"/>
    </source>
</evidence>
<comment type="subcellular location">
    <subcellularLocation>
        <location evidence="1">Membrane</location>
        <topology evidence="1">Multi-pass membrane protein</topology>
    </subcellularLocation>
</comment>
<protein>
    <submittedName>
        <fullName evidence="14">Cation/H(+) antiporter 24</fullName>
    </submittedName>
</protein>
<dbReference type="PANTHER" id="PTHR32468">
    <property type="entry name" value="CATION/H + ANTIPORTER"/>
    <property type="match status" value="1"/>
</dbReference>
<keyword evidence="5" id="KW-0630">Potassium</keyword>
<dbReference type="RefSeq" id="XP_004500320.1">
    <property type="nucleotide sequence ID" value="XM_004500263.3"/>
</dbReference>
<accession>A0A1S2Y8G7</accession>
<name>A0A1S2Y8G7_CICAR</name>